<keyword evidence="3" id="KW-1185">Reference proteome</keyword>
<evidence type="ECO:0000256" key="1">
    <source>
        <dbReference type="SAM" id="MobiDB-lite"/>
    </source>
</evidence>
<gene>
    <name evidence="2" type="ORF">POF43_006445</name>
</gene>
<feature type="region of interest" description="Disordered" evidence="1">
    <location>
        <begin position="91"/>
        <end position="111"/>
    </location>
</feature>
<dbReference type="EMBL" id="JAAGKO020000006">
    <property type="protein sequence ID" value="MDI5962357.1"/>
    <property type="molecule type" value="Genomic_DNA"/>
</dbReference>
<sequence length="111" mass="11831">MIWIRRAGDDDDHAACLTGPRSAISDASSADSHGAPKISSTAFPEILSTRTRACIRIRTPGFSSVCPRRTNGYAGTVVQLIARTVERLSQAPESGNLPKQRIITAGDGVPR</sequence>
<organism evidence="2 3">
    <name type="scientific">Streptantibioticus silvisoli</name>
    <dbReference type="NCBI Taxonomy" id="2705255"/>
    <lineage>
        <taxon>Bacteria</taxon>
        <taxon>Bacillati</taxon>
        <taxon>Actinomycetota</taxon>
        <taxon>Actinomycetes</taxon>
        <taxon>Kitasatosporales</taxon>
        <taxon>Streptomycetaceae</taxon>
        <taxon>Streptantibioticus</taxon>
    </lineage>
</organism>
<evidence type="ECO:0000313" key="2">
    <source>
        <dbReference type="EMBL" id="MDI5962357.1"/>
    </source>
</evidence>
<accession>A0ABT6VX91</accession>
<proteinExistence type="predicted"/>
<feature type="compositionally biased region" description="Low complexity" evidence="1">
    <location>
        <begin position="22"/>
        <end position="32"/>
    </location>
</feature>
<reference evidence="2 3" key="1">
    <citation type="submission" date="2023-05" db="EMBL/GenBank/DDBJ databases">
        <title>Streptantibioticus silvisoli sp. nov., acidotolerant actinomycetes 1 from pine litter.</title>
        <authorList>
            <person name="Swiecimska M."/>
            <person name="Golinska P."/>
            <person name="Sangal V."/>
            <person name="Wachnowicz B."/>
            <person name="Goodfellow M."/>
        </authorList>
    </citation>
    <scope>NUCLEOTIDE SEQUENCE [LARGE SCALE GENOMIC DNA]</scope>
    <source>
        <strain evidence="2 3">SL54</strain>
    </source>
</reference>
<name>A0ABT6VX91_9ACTN</name>
<feature type="region of interest" description="Disordered" evidence="1">
    <location>
        <begin position="22"/>
        <end position="41"/>
    </location>
</feature>
<dbReference type="Proteomes" id="UP001156398">
    <property type="component" value="Unassembled WGS sequence"/>
</dbReference>
<evidence type="ECO:0000313" key="3">
    <source>
        <dbReference type="Proteomes" id="UP001156398"/>
    </source>
</evidence>
<comment type="caution">
    <text evidence="2">The sequence shown here is derived from an EMBL/GenBank/DDBJ whole genome shotgun (WGS) entry which is preliminary data.</text>
</comment>
<protein>
    <submittedName>
        <fullName evidence="2">Uncharacterized protein</fullName>
    </submittedName>
</protein>
<dbReference type="RefSeq" id="WP_271323922.1">
    <property type="nucleotide sequence ID" value="NZ_JAAGKO020000006.1"/>
</dbReference>